<dbReference type="Proteomes" id="UP000830639">
    <property type="component" value="Chromosome"/>
</dbReference>
<dbReference type="EMBL" id="CP096034">
    <property type="protein sequence ID" value="UPM54784.1"/>
    <property type="molecule type" value="Genomic_DNA"/>
</dbReference>
<sequence length="155" mass="17846">MSLNKKKSMAISFATIICLLLSGCKGTTIKSNFEVQERNHSAEKVFDKVYKEEGFIGKTNVYTSENKEVVVETVVKGTKKFYIVPLLLAFDHVQNKLRTNFDVHVKVLKSSDYDFCTKTFKRDGEIRGKWYDKCNITYDHGYYTNGMGTQKIENK</sequence>
<name>A0ABY4JLR3_9BACI</name>
<protein>
    <recommendedName>
        <fullName evidence="3">Lipoprotein</fullName>
    </recommendedName>
</protein>
<evidence type="ECO:0008006" key="3">
    <source>
        <dbReference type="Google" id="ProtNLM"/>
    </source>
</evidence>
<accession>A0ABY4JLR3</accession>
<proteinExistence type="predicted"/>
<keyword evidence="2" id="KW-1185">Reference proteome</keyword>
<dbReference type="RefSeq" id="WP_248267869.1">
    <property type="nucleotide sequence ID" value="NZ_CP096034.1"/>
</dbReference>
<evidence type="ECO:0000313" key="2">
    <source>
        <dbReference type="Proteomes" id="UP000830639"/>
    </source>
</evidence>
<gene>
    <name evidence="1" type="ORF">MY490_02615</name>
</gene>
<evidence type="ECO:0000313" key="1">
    <source>
        <dbReference type="EMBL" id="UPM54784.1"/>
    </source>
</evidence>
<reference evidence="1 2" key="1">
    <citation type="submission" date="2022-04" db="EMBL/GenBank/DDBJ databases">
        <title>Mechanism of arsenic methylation and mitigation arsenic toxicity by Bacillus sp. LH14 from an Arsenic-Contaminated Paddy Soil.</title>
        <authorList>
            <person name="Wang D."/>
        </authorList>
    </citation>
    <scope>NUCLEOTIDE SEQUENCE [LARGE SCALE GENOMIC DNA]</scope>
    <source>
        <strain evidence="1 2">LH14</strain>
    </source>
</reference>
<dbReference type="PROSITE" id="PS51257">
    <property type="entry name" value="PROKAR_LIPOPROTEIN"/>
    <property type="match status" value="1"/>
</dbReference>
<organism evidence="1 2">
    <name type="scientific">Gottfriedia acidiceleris</name>
    <dbReference type="NCBI Taxonomy" id="371036"/>
    <lineage>
        <taxon>Bacteria</taxon>
        <taxon>Bacillati</taxon>
        <taxon>Bacillota</taxon>
        <taxon>Bacilli</taxon>
        <taxon>Bacillales</taxon>
        <taxon>Bacillaceae</taxon>
        <taxon>Gottfriedia</taxon>
    </lineage>
</organism>